<dbReference type="Proteomes" id="UP000190449">
    <property type="component" value="Unassembled WGS sequence"/>
</dbReference>
<dbReference type="AlphaFoldDB" id="A0A1T4RTA0"/>
<evidence type="ECO:0000313" key="1">
    <source>
        <dbReference type="EMBL" id="SKA18821.1"/>
    </source>
</evidence>
<dbReference type="EMBL" id="FUWU01000085">
    <property type="protein sequence ID" value="SKA18821.1"/>
    <property type="molecule type" value="Genomic_DNA"/>
</dbReference>
<gene>
    <name evidence="1" type="ORF">SAMN02745108_02826</name>
</gene>
<dbReference type="RefSeq" id="WP_143394362.1">
    <property type="nucleotide sequence ID" value="NZ_FUWU01000085.1"/>
</dbReference>
<proteinExistence type="predicted"/>
<name>A0A1T4RTA0_9BACT</name>
<protein>
    <submittedName>
        <fullName evidence="1">Uncharacterized protein</fullName>
    </submittedName>
</protein>
<accession>A0A1T4RTA0</accession>
<dbReference type="STRING" id="28122.SAMN02745108_02826"/>
<sequence length="72" mass="8839">MEKENEFVPFTWEDRRNLWGRIYRRKDFPNVEFMVSKMENDEGLLRVDDRNSELMLDIYEFDDGTPFGKIKE</sequence>
<reference evidence="1 2" key="1">
    <citation type="submission" date="2017-02" db="EMBL/GenBank/DDBJ databases">
        <authorList>
            <person name="Peterson S.W."/>
        </authorList>
    </citation>
    <scope>NUCLEOTIDE SEQUENCE [LARGE SCALE GENOMIC DNA]</scope>
    <source>
        <strain evidence="1 2">ATCC 43854</strain>
    </source>
</reference>
<evidence type="ECO:0000313" key="2">
    <source>
        <dbReference type="Proteomes" id="UP000190449"/>
    </source>
</evidence>
<organism evidence="1 2">
    <name type="scientific">Fibrobacter intestinalis</name>
    <dbReference type="NCBI Taxonomy" id="28122"/>
    <lineage>
        <taxon>Bacteria</taxon>
        <taxon>Pseudomonadati</taxon>
        <taxon>Fibrobacterota</taxon>
        <taxon>Fibrobacteria</taxon>
        <taxon>Fibrobacterales</taxon>
        <taxon>Fibrobacteraceae</taxon>
        <taxon>Fibrobacter</taxon>
    </lineage>
</organism>